<dbReference type="SUPFAM" id="SSF57850">
    <property type="entry name" value="RING/U-box"/>
    <property type="match status" value="2"/>
</dbReference>
<dbReference type="PANTHER" id="PTHR15090:SF0">
    <property type="entry name" value="SEQUESTOSOME-1"/>
    <property type="match status" value="1"/>
</dbReference>
<name>A0A815EU97_9BILA</name>
<sequence length="234" mass="26554">MGTPVTTGIPMSLSKTPSIFENSDYLKVFITYCGYCLDFIFPHKDVSYSCIQCSNYGVCQKCIIFMRVQHLSVHTFVENVKDTSADEVIHYGVTCDGCQSPNILGIRYQCEQCQTKSYNLCSQCLPQANTLHDHESHMFKPIQHPLVRALNRIVLAHRAIDVCRTKLFQQDPATGWTINYAKQLTKQVVTVDTENGTSHNDKIEHNDSEMEMMKIVCDVAETFRQGALGQSEWL</sequence>
<dbReference type="Proteomes" id="UP000663829">
    <property type="component" value="Unassembled WGS sequence"/>
</dbReference>
<evidence type="ECO:0000313" key="10">
    <source>
        <dbReference type="Proteomes" id="UP000663829"/>
    </source>
</evidence>
<keyword evidence="1" id="KW-0479">Metal-binding</keyword>
<dbReference type="GO" id="GO:0044753">
    <property type="term" value="C:amphisome"/>
    <property type="evidence" value="ECO:0007669"/>
    <property type="project" value="TreeGrafter"/>
</dbReference>
<evidence type="ECO:0000313" key="8">
    <source>
        <dbReference type="EMBL" id="CAF3965812.1"/>
    </source>
</evidence>
<evidence type="ECO:0000256" key="2">
    <source>
        <dbReference type="ARBA" id="ARBA00022771"/>
    </source>
</evidence>
<accession>A0A815EU97</accession>
<evidence type="ECO:0000313" key="9">
    <source>
        <dbReference type="EMBL" id="CAF4159500.1"/>
    </source>
</evidence>
<keyword evidence="2 4" id="KW-0863">Zinc-finger</keyword>
<dbReference type="InterPro" id="IPR000433">
    <property type="entry name" value="Znf_ZZ"/>
</dbReference>
<organism evidence="7 10">
    <name type="scientific">Didymodactylos carnosus</name>
    <dbReference type="NCBI Taxonomy" id="1234261"/>
    <lineage>
        <taxon>Eukaryota</taxon>
        <taxon>Metazoa</taxon>
        <taxon>Spiralia</taxon>
        <taxon>Gnathifera</taxon>
        <taxon>Rotifera</taxon>
        <taxon>Eurotatoria</taxon>
        <taxon>Bdelloidea</taxon>
        <taxon>Philodinida</taxon>
        <taxon>Philodinidae</taxon>
        <taxon>Didymodactylos</taxon>
    </lineage>
</organism>
<dbReference type="GO" id="GO:0005080">
    <property type="term" value="F:protein kinase C binding"/>
    <property type="evidence" value="ECO:0007669"/>
    <property type="project" value="TreeGrafter"/>
</dbReference>
<evidence type="ECO:0000313" key="7">
    <source>
        <dbReference type="EMBL" id="CAF1316873.1"/>
    </source>
</evidence>
<reference evidence="7" key="1">
    <citation type="submission" date="2021-02" db="EMBL/GenBank/DDBJ databases">
        <authorList>
            <person name="Nowell W R."/>
        </authorList>
    </citation>
    <scope>NUCLEOTIDE SEQUENCE</scope>
</reference>
<dbReference type="PROSITE" id="PS50135">
    <property type="entry name" value="ZF_ZZ_2"/>
    <property type="match status" value="1"/>
</dbReference>
<evidence type="ECO:0000256" key="3">
    <source>
        <dbReference type="ARBA" id="ARBA00022833"/>
    </source>
</evidence>
<dbReference type="EMBL" id="CAJNOQ010013218">
    <property type="protein sequence ID" value="CAF1316873.1"/>
    <property type="molecule type" value="Genomic_DNA"/>
</dbReference>
<dbReference type="Proteomes" id="UP000677228">
    <property type="component" value="Unassembled WGS sequence"/>
</dbReference>
<dbReference type="InterPro" id="IPR043145">
    <property type="entry name" value="Znf_ZZ_sf"/>
</dbReference>
<evidence type="ECO:0000259" key="5">
    <source>
        <dbReference type="PROSITE" id="PS50135"/>
    </source>
</evidence>
<dbReference type="EMBL" id="CAJNOK010012070">
    <property type="protein sequence ID" value="CAF1155111.1"/>
    <property type="molecule type" value="Genomic_DNA"/>
</dbReference>
<dbReference type="GO" id="GO:0007032">
    <property type="term" value="P:endosome organization"/>
    <property type="evidence" value="ECO:0007669"/>
    <property type="project" value="TreeGrafter"/>
</dbReference>
<protein>
    <recommendedName>
        <fullName evidence="5">ZZ-type domain-containing protein</fullName>
    </recommendedName>
</protein>
<dbReference type="EMBL" id="CAJOBC010045629">
    <property type="protein sequence ID" value="CAF4159500.1"/>
    <property type="molecule type" value="Genomic_DNA"/>
</dbReference>
<dbReference type="EMBL" id="CAJOBA010033056">
    <property type="protein sequence ID" value="CAF3965812.1"/>
    <property type="molecule type" value="Genomic_DNA"/>
</dbReference>
<dbReference type="GO" id="GO:0000423">
    <property type="term" value="P:mitophagy"/>
    <property type="evidence" value="ECO:0007669"/>
    <property type="project" value="TreeGrafter"/>
</dbReference>
<gene>
    <name evidence="7" type="ORF">GPM918_LOCUS29277</name>
    <name evidence="6" type="ORF">OVA965_LOCUS21804</name>
    <name evidence="9" type="ORF">SRO942_LOCUS29848</name>
    <name evidence="8" type="ORF">TMI583_LOCUS22514</name>
</gene>
<evidence type="ECO:0000313" key="6">
    <source>
        <dbReference type="EMBL" id="CAF1155111.1"/>
    </source>
</evidence>
<dbReference type="GO" id="GO:0070530">
    <property type="term" value="F:K63-linked polyubiquitin modification-dependent protein binding"/>
    <property type="evidence" value="ECO:0007669"/>
    <property type="project" value="TreeGrafter"/>
</dbReference>
<dbReference type="GO" id="GO:0035973">
    <property type="term" value="P:aggrephagy"/>
    <property type="evidence" value="ECO:0007669"/>
    <property type="project" value="TreeGrafter"/>
</dbReference>
<dbReference type="PANTHER" id="PTHR15090">
    <property type="entry name" value="SEQUESTOSOME 1-RELATED"/>
    <property type="match status" value="1"/>
</dbReference>
<dbReference type="Proteomes" id="UP000682733">
    <property type="component" value="Unassembled WGS sequence"/>
</dbReference>
<dbReference type="InterPro" id="IPR052260">
    <property type="entry name" value="Autophagy_Rcpt_SigReg"/>
</dbReference>
<feature type="domain" description="ZZ-type" evidence="5">
    <location>
        <begin position="90"/>
        <end position="154"/>
    </location>
</feature>
<evidence type="ECO:0000256" key="4">
    <source>
        <dbReference type="PROSITE-ProRule" id="PRU00228"/>
    </source>
</evidence>
<dbReference type="GO" id="GO:0016235">
    <property type="term" value="C:aggresome"/>
    <property type="evidence" value="ECO:0007669"/>
    <property type="project" value="TreeGrafter"/>
</dbReference>
<dbReference type="SMART" id="SM00291">
    <property type="entry name" value="ZnF_ZZ"/>
    <property type="match status" value="1"/>
</dbReference>
<dbReference type="Gene3D" id="3.30.60.90">
    <property type="match status" value="1"/>
</dbReference>
<dbReference type="OrthoDB" id="10002971at2759"/>
<dbReference type="GO" id="GO:0008270">
    <property type="term" value="F:zinc ion binding"/>
    <property type="evidence" value="ECO:0007669"/>
    <property type="project" value="UniProtKB-KW"/>
</dbReference>
<dbReference type="Pfam" id="PF00569">
    <property type="entry name" value="ZZ"/>
    <property type="match status" value="1"/>
</dbReference>
<proteinExistence type="predicted"/>
<dbReference type="Proteomes" id="UP000681722">
    <property type="component" value="Unassembled WGS sequence"/>
</dbReference>
<dbReference type="AlphaFoldDB" id="A0A815EU97"/>
<evidence type="ECO:0000256" key="1">
    <source>
        <dbReference type="ARBA" id="ARBA00022723"/>
    </source>
</evidence>
<keyword evidence="3" id="KW-0862">Zinc</keyword>
<keyword evidence="10" id="KW-1185">Reference proteome</keyword>
<comment type="caution">
    <text evidence="7">The sequence shown here is derived from an EMBL/GenBank/DDBJ whole genome shotgun (WGS) entry which is preliminary data.</text>
</comment>